<dbReference type="VEuPathDB" id="FungiDB:TRIREDRAFT_103059"/>
<gene>
    <name evidence="3" type="ORF">TRIREDRAFT_103059</name>
</gene>
<evidence type="ECO:0000313" key="3">
    <source>
        <dbReference type="EMBL" id="EGR52439.1"/>
    </source>
</evidence>
<dbReference type="KEGG" id="tre:TRIREDRAFT_103059"/>
<dbReference type="RefSeq" id="XP_006961354.1">
    <property type="nucleotide sequence ID" value="XM_006961292.1"/>
</dbReference>
<evidence type="ECO:0000313" key="4">
    <source>
        <dbReference type="Proteomes" id="UP000008984"/>
    </source>
</evidence>
<accession>G0R9B4</accession>
<feature type="region of interest" description="Disordered" evidence="2">
    <location>
        <begin position="47"/>
        <end position="67"/>
    </location>
</feature>
<name>G0R9B4_HYPJQ</name>
<keyword evidence="4" id="KW-1185">Reference proteome</keyword>
<dbReference type="Proteomes" id="UP000008984">
    <property type="component" value="Unassembled WGS sequence"/>
</dbReference>
<feature type="region of interest" description="Disordered" evidence="2">
    <location>
        <begin position="334"/>
        <end position="403"/>
    </location>
</feature>
<reference evidence="3 4" key="1">
    <citation type="journal article" date="2008" name="Nat. Biotechnol.">
        <title>Genome sequencing and analysis of the biomass-degrading fungus Trichoderma reesei (syn. Hypocrea jecorina).</title>
        <authorList>
            <person name="Martinez D."/>
            <person name="Berka R.M."/>
            <person name="Henrissat B."/>
            <person name="Saloheimo M."/>
            <person name="Arvas M."/>
            <person name="Baker S.E."/>
            <person name="Chapman J."/>
            <person name="Chertkov O."/>
            <person name="Coutinho P.M."/>
            <person name="Cullen D."/>
            <person name="Danchin E.G."/>
            <person name="Grigoriev I.V."/>
            <person name="Harris P."/>
            <person name="Jackson M."/>
            <person name="Kubicek C.P."/>
            <person name="Han C.S."/>
            <person name="Ho I."/>
            <person name="Larrondo L.F."/>
            <person name="de Leon A.L."/>
            <person name="Magnuson J.K."/>
            <person name="Merino S."/>
            <person name="Misra M."/>
            <person name="Nelson B."/>
            <person name="Putnam N."/>
            <person name="Robbertse B."/>
            <person name="Salamov A.A."/>
            <person name="Schmoll M."/>
            <person name="Terry A."/>
            <person name="Thayer N."/>
            <person name="Westerholm-Parvinen A."/>
            <person name="Schoch C.L."/>
            <person name="Yao J."/>
            <person name="Barabote R."/>
            <person name="Nelson M.A."/>
            <person name="Detter C."/>
            <person name="Bruce D."/>
            <person name="Kuske C.R."/>
            <person name="Xie G."/>
            <person name="Richardson P."/>
            <person name="Rokhsar D.S."/>
            <person name="Lucas S.M."/>
            <person name="Rubin E.M."/>
            <person name="Dunn-Coleman N."/>
            <person name="Ward M."/>
            <person name="Brettin T.S."/>
        </authorList>
    </citation>
    <scope>NUCLEOTIDE SEQUENCE [LARGE SCALE GENOMIC DNA]</scope>
    <source>
        <strain evidence="3 4">QM6a</strain>
    </source>
</reference>
<dbReference type="EMBL" id="GL985056">
    <property type="protein sequence ID" value="EGR52439.1"/>
    <property type="molecule type" value="Genomic_DNA"/>
</dbReference>
<organism evidence="4">
    <name type="scientific">Hypocrea jecorina (strain QM6a)</name>
    <name type="common">Trichoderma reesei</name>
    <dbReference type="NCBI Taxonomy" id="431241"/>
    <lineage>
        <taxon>Eukaryota</taxon>
        <taxon>Fungi</taxon>
        <taxon>Dikarya</taxon>
        <taxon>Ascomycota</taxon>
        <taxon>Pezizomycotina</taxon>
        <taxon>Sordariomycetes</taxon>
        <taxon>Hypocreomycetidae</taxon>
        <taxon>Hypocreales</taxon>
        <taxon>Hypocreaceae</taxon>
        <taxon>Trichoderma</taxon>
    </lineage>
</organism>
<proteinExistence type="predicted"/>
<feature type="coiled-coil region" evidence="1">
    <location>
        <begin position="461"/>
        <end position="488"/>
    </location>
</feature>
<keyword evidence="1" id="KW-0175">Coiled coil</keyword>
<dbReference type="OrthoDB" id="5030973at2759"/>
<evidence type="ECO:0000256" key="2">
    <source>
        <dbReference type="SAM" id="MobiDB-lite"/>
    </source>
</evidence>
<feature type="compositionally biased region" description="Basic and acidic residues" evidence="2">
    <location>
        <begin position="388"/>
        <end position="400"/>
    </location>
</feature>
<feature type="compositionally biased region" description="Polar residues" evidence="2">
    <location>
        <begin position="47"/>
        <end position="60"/>
    </location>
</feature>
<dbReference type="eggNOG" id="ENOG502T495">
    <property type="taxonomic scope" value="Eukaryota"/>
</dbReference>
<dbReference type="GeneID" id="18480544"/>
<sequence>MADLWVYDNTGDVDDDDVYRDSCPNLNLLPASAPVIDTDLYINQNAPATQAQGSTKSHQTPVPGGITLLDSGDRSDYHFSVERLAWVDGWQETAEVMGKLVHKQPMTLVVLKFVLQPFHPDVRVETVKATLQFKDTDQQRGDDPEVQAWAPFHEWEDWNATNVQEKATTSVNATASGGYAGASLSLGWGKGRDISWDRTAFDEGRSILVKSRRRQRPIGVTWFLQQNKSQNLGVPPQFWVAVLIKRSTNLQPYLAKFRLDVRTGTLRDRKRIGLEFLRIKPGDTSAFTATPNPGVWDEMNCHGEGEDIRDSGRVDLNNLGQLLAKDRTALAGTWGPQYRRSAPGGKEANGHEVAATAGLPPDATLAAAPSTRATENPVPPEAEAEAAAQREEARDADKPSVPEARQPAPLIIAPGQQPPRAGPVCDLLMPPQTAVGAGTLPSPDLEADVTGSAGTGTWRRLVALEARAAQAEARLAAQDQLILRLQQAVDVRDAQLARMEQAMRVAAAALSLGYL</sequence>
<dbReference type="AlphaFoldDB" id="G0R9B4"/>
<dbReference type="HOGENOM" id="CLU_033554_0_0_1"/>
<protein>
    <submittedName>
        <fullName evidence="3">Predicted protein</fullName>
    </submittedName>
</protein>
<evidence type="ECO:0000256" key="1">
    <source>
        <dbReference type="SAM" id="Coils"/>
    </source>
</evidence>